<accession>A0A4U1FQN5</accession>
<evidence type="ECO:0000256" key="1">
    <source>
        <dbReference type="SAM" id="MobiDB-lite"/>
    </source>
</evidence>
<protein>
    <submittedName>
        <fullName evidence="2">Uncharacterized protein</fullName>
    </submittedName>
</protein>
<dbReference type="EMBL" id="RWIC01000025">
    <property type="protein sequence ID" value="TKC52575.1"/>
    <property type="molecule type" value="Genomic_DNA"/>
</dbReference>
<feature type="compositionally biased region" description="Polar residues" evidence="1">
    <location>
        <begin position="1"/>
        <end position="11"/>
    </location>
</feature>
<sequence>AGSQRSATCWASQVGAGQPDSPSQALPPGQSGATPYQPQRLARAGRQEVEKTSGEHMLSMSVGLCARHRKGRLGMWYTSRLVRKEGVYGCLFSPQDPQAQAAYLAIPALPKARTSRSCGETSAVLKDRKRGTENSTGKGWVMGFVRLIEDRGLAAMVMGREEVCSRVASASLSVHLRAGRQPHGSVQGTGLEAWGRVAGLRSAPWRREEARAKPPRCPAPGPAPLCPRKWGSSASSHGTGDSLPGEGAGASRGRSHFSADSFVPCVTTRASESLTQSRARIASPPTTHPERAEKLQDCRGTASAL</sequence>
<evidence type="ECO:0000313" key="3">
    <source>
        <dbReference type="Proteomes" id="UP000308365"/>
    </source>
</evidence>
<proteinExistence type="predicted"/>
<organism evidence="2 3">
    <name type="scientific">Monodon monoceros</name>
    <name type="common">Narwhal</name>
    <name type="synonym">Ceratodon monodon</name>
    <dbReference type="NCBI Taxonomy" id="40151"/>
    <lineage>
        <taxon>Eukaryota</taxon>
        <taxon>Metazoa</taxon>
        <taxon>Chordata</taxon>
        <taxon>Craniata</taxon>
        <taxon>Vertebrata</taxon>
        <taxon>Euteleostomi</taxon>
        <taxon>Mammalia</taxon>
        <taxon>Eutheria</taxon>
        <taxon>Laurasiatheria</taxon>
        <taxon>Artiodactyla</taxon>
        <taxon>Whippomorpha</taxon>
        <taxon>Cetacea</taxon>
        <taxon>Odontoceti</taxon>
        <taxon>Monodontidae</taxon>
        <taxon>Monodon</taxon>
    </lineage>
</organism>
<feature type="region of interest" description="Disordered" evidence="1">
    <location>
        <begin position="1"/>
        <end position="38"/>
    </location>
</feature>
<feature type="compositionally biased region" description="Pro residues" evidence="1">
    <location>
        <begin position="215"/>
        <end position="225"/>
    </location>
</feature>
<feature type="non-terminal residue" evidence="2">
    <location>
        <position position="1"/>
    </location>
</feature>
<comment type="caution">
    <text evidence="2">The sequence shown here is derived from an EMBL/GenBank/DDBJ whole genome shotgun (WGS) entry which is preliminary data.</text>
</comment>
<name>A0A4U1FQN5_MONMO</name>
<feature type="compositionally biased region" description="Basic and acidic residues" evidence="1">
    <location>
        <begin position="288"/>
        <end position="297"/>
    </location>
</feature>
<dbReference type="AlphaFoldDB" id="A0A4U1FQN5"/>
<reference evidence="3" key="1">
    <citation type="journal article" date="2019" name="IScience">
        <title>Narwhal Genome Reveals Long-Term Low Genetic Diversity despite Current Large Abundance Size.</title>
        <authorList>
            <person name="Westbury M.V."/>
            <person name="Petersen B."/>
            <person name="Garde E."/>
            <person name="Heide-Jorgensen M.P."/>
            <person name="Lorenzen E.D."/>
        </authorList>
    </citation>
    <scope>NUCLEOTIDE SEQUENCE [LARGE SCALE GENOMIC DNA]</scope>
</reference>
<feature type="compositionally biased region" description="Polar residues" evidence="1">
    <location>
        <begin position="269"/>
        <end position="278"/>
    </location>
</feature>
<dbReference type="Proteomes" id="UP000308365">
    <property type="component" value="Unassembled WGS sequence"/>
</dbReference>
<gene>
    <name evidence="2" type="ORF">EI555_018275</name>
</gene>
<feature type="region of interest" description="Disordered" evidence="1">
    <location>
        <begin position="269"/>
        <end position="305"/>
    </location>
</feature>
<evidence type="ECO:0000313" key="2">
    <source>
        <dbReference type="EMBL" id="TKC52575.1"/>
    </source>
</evidence>
<feature type="region of interest" description="Disordered" evidence="1">
    <location>
        <begin position="205"/>
        <end position="257"/>
    </location>
</feature>